<evidence type="ECO:0000313" key="2">
    <source>
        <dbReference type="Proteomes" id="UP000273054"/>
    </source>
</evidence>
<evidence type="ECO:0000313" key="1">
    <source>
        <dbReference type="EMBL" id="SPN79640.1"/>
    </source>
</evidence>
<sequence length="88" mass="10424">MEEHQRAVLALRELSASMEENLLLFSSWLNAIMDLPEDFCDSSSEEGFYRKVREVIQANMEQRMYRFYSEDLVPGEDEIRAWLRKGSE</sequence>
<gene>
    <name evidence="1" type="ORF">BRZCDTV_449</name>
</gene>
<protein>
    <submittedName>
        <fullName evidence="1">Uncharacterized protein</fullName>
    </submittedName>
</protein>
<proteinExistence type="predicted"/>
<dbReference type="Proteomes" id="UP000273054">
    <property type="component" value="Segment"/>
</dbReference>
<keyword evidence="2" id="KW-1185">Reference proteome</keyword>
<dbReference type="EMBL" id="LT994651">
    <property type="protein sequence ID" value="SPN79640.1"/>
    <property type="molecule type" value="Genomic_DNA"/>
</dbReference>
<name>A0A2R8FFA7_9VIRU</name>
<accession>A0A2R8FFA7</accession>
<organism evidence="1">
    <name type="scientific">Brazilian cedratvirus IHUMI</name>
    <dbReference type="NCBI Taxonomy" id="2126980"/>
    <lineage>
        <taxon>Viruses</taxon>
        <taxon>Pithoviruses</taxon>
        <taxon>Orthocedratvirinae</taxon>
        <taxon>Alphacedratvirus</taxon>
        <taxon>Alphacedratvirus brasiliense</taxon>
    </lineage>
</organism>
<reference evidence="1" key="1">
    <citation type="submission" date="2018-03" db="EMBL/GenBank/DDBJ databases">
        <authorList>
            <consortium name="Urmite Genomes"/>
        </authorList>
    </citation>
    <scope>NUCLEOTIDE SEQUENCE [LARGE SCALE GENOMIC DNA]</scope>
    <source>
        <strain evidence="1">IHUMI-27.7</strain>
    </source>
</reference>